<dbReference type="Proteomes" id="UP000030748">
    <property type="component" value="Unassembled WGS sequence"/>
</dbReference>
<sequence length="123" mass="14157">MVVPAAYALSPFFPVASTKSRVCELHSSIPINNRKQHVSVTCSAKFPGMEHFHEPTTKLIVFLNYTKDELWKFIPGSVKSFPWKKAESVALHELLILGKETLKWSFLAWFSFSWLIRYLILSL</sequence>
<dbReference type="PANTHER" id="PTHR36000">
    <property type="entry name" value="DEFECTIVE 1273 PROTEIN, PUTATIVE-RELATED"/>
    <property type="match status" value="1"/>
</dbReference>
<organism evidence="1 2">
    <name type="scientific">Erythranthe guttata</name>
    <name type="common">Yellow monkey flower</name>
    <name type="synonym">Mimulus guttatus</name>
    <dbReference type="NCBI Taxonomy" id="4155"/>
    <lineage>
        <taxon>Eukaryota</taxon>
        <taxon>Viridiplantae</taxon>
        <taxon>Streptophyta</taxon>
        <taxon>Embryophyta</taxon>
        <taxon>Tracheophyta</taxon>
        <taxon>Spermatophyta</taxon>
        <taxon>Magnoliopsida</taxon>
        <taxon>eudicotyledons</taxon>
        <taxon>Gunneridae</taxon>
        <taxon>Pentapetalae</taxon>
        <taxon>asterids</taxon>
        <taxon>lamiids</taxon>
        <taxon>Lamiales</taxon>
        <taxon>Phrymaceae</taxon>
        <taxon>Erythranthe</taxon>
    </lineage>
</organism>
<dbReference type="AlphaFoldDB" id="A0A022RBW9"/>
<dbReference type="PANTHER" id="PTHR36000:SF3">
    <property type="entry name" value="EMBRYO DEFECTIVE 1273"/>
    <property type="match status" value="1"/>
</dbReference>
<keyword evidence="2" id="KW-1185">Reference proteome</keyword>
<name>A0A022RBW9_ERYGU</name>
<dbReference type="EMBL" id="KI630592">
    <property type="protein sequence ID" value="EYU36405.1"/>
    <property type="molecule type" value="Genomic_DNA"/>
</dbReference>
<reference evidence="1 2" key="1">
    <citation type="journal article" date="2013" name="Proc. Natl. Acad. Sci. U.S.A.">
        <title>Fine-scale variation in meiotic recombination in Mimulus inferred from population shotgun sequencing.</title>
        <authorList>
            <person name="Hellsten U."/>
            <person name="Wright K.M."/>
            <person name="Jenkins J."/>
            <person name="Shu S."/>
            <person name="Yuan Y."/>
            <person name="Wessler S.R."/>
            <person name="Schmutz J."/>
            <person name="Willis J.H."/>
            <person name="Rokhsar D.S."/>
        </authorList>
    </citation>
    <scope>NUCLEOTIDE SEQUENCE [LARGE SCALE GENOMIC DNA]</scope>
    <source>
        <strain evidence="2">cv. DUN x IM62</strain>
    </source>
</reference>
<evidence type="ECO:0000313" key="2">
    <source>
        <dbReference type="Proteomes" id="UP000030748"/>
    </source>
</evidence>
<gene>
    <name evidence="1" type="ORF">MIMGU_mgv1a016387mg</name>
</gene>
<evidence type="ECO:0000313" key="1">
    <source>
        <dbReference type="EMBL" id="EYU36405.1"/>
    </source>
</evidence>
<proteinExistence type="predicted"/>
<accession>A0A022RBW9</accession>
<protein>
    <submittedName>
        <fullName evidence="1">Uncharacterized protein</fullName>
    </submittedName>
</protein>
<dbReference type="eggNOG" id="ENOG502RZFY">
    <property type="taxonomic scope" value="Eukaryota"/>
</dbReference>